<evidence type="ECO:0000256" key="12">
    <source>
        <dbReference type="SAM" id="MobiDB-lite"/>
    </source>
</evidence>
<sequence length="1437" mass="157908">MDHRHGPATQRPLPPHRAVSGSYTLQQGLRRPPLPSRLSNVRSVSQPTPNNVVDLTGDAPKSTHAKNTAAFLSNHDDVSRSPDVMNLEDEDDNGRPAKRAKIGGHGFRGGEGREGTPEHGTDTAHLTLPGSPLPQLPKPNASANRNPSQRRSRPVVDRLARKANGLEPPAMATRLPAPRGVADFSPWTGHHPEDILSETVVKAGYFDKPPGPNSTESNSAKPAIWPNLSQKNNMGLQTLSYLFTSIMEKRLAMGKRTAPSTFKPPPRVTVTDTKREAWLKDLANPEVPLRKQSRTIPHGIRGKVLMEQCLGKDIPMPRAVWLAKCVGANELRAFRRKGVSGANAVSGEQKWIRDWTVNIEQFLEGVIALCGQPEWQAKMDYAVKLATAFYSERLLERDHYLDWIVTSLGETSIPRLPIWVILAQLYWKDITAFGRRGRQLAEAVLAKLHEVSTGVVQLNDSLKERLKKLIVILAVTNRGCLIMPRAWEKYRYLLEPMSLSGKAAPLETPARNVQRRNERLTGPLLKTSQNTRCALLELYSALDTIGIHFDIQALTSACLLKVPYLQNLVCALLDWSASVYRTGLSRVYLVAKIIEELHSRGHDIDAVVLHYLTSANTTCISIANVHRVVAELVRARCFSASRYLQRLMTSGALSAGQGASLITGLLTALPVDALSENLINTREALMGRLGQSPDETAAIRQLNYAINLENGSFQIPVAKALSQLENISTSARMRFARDYCTRVMAWAKHSGLSIGCFCSMRDTLERCQDLQALADVVDAAMESEDPILLAAVCDTVNLHSQSFAALGCLPPKFDRLWVRYRTLRSQQPLDRTFILALGALTRQLPDQTMYLQLLESDLAYCESQNSMAACSPASDSLVSMQASSLESDNDMDAVFASGNTMDEQLMQRVFSRIVQRAGKPRLLEGDETSRICSWFNQLRAVDITGFNQLVKKYLRTSLQSSAQNEDSIKVIASLIASSCLHLNSVVEVARDLKTPAASSKAIQLVSCAISNETLGPMEAFRFRARQRQFAKEHEAKVIALLTTSMEDPRFPAHDQGLVDMVLDYAVGTHAGDFAKIYTNALQKSSIYLGNCQRLVQNILQRSGNQDAASCDVRSLIALADPLSAVHCSAALAMSSRTEPKTDIQGAIMEAISHGCEVWPQLLEAAGQETIRGIYQWALDDVLNGVLGSDGTILPDQNRIQRRLDILDVAYHAEKGDDNARIVSSVTDKMRAIEHRLSSLEPYELGNHSTTPLLCSFQVLLHLSILYAVSPSDDSDALKQSRSNLLSTLCSLMLQENLQTQQGLLEYIYDVASAVADTLPIETLSALTKSVTAKDPRLASVLGITPSPDAWLNLASHPQAAGTQQQRAMMRQSQPQQQAGRQPASATPSGSKAPVRPVGETKMVPFPLRRWEIMGDATPAMGDNDTSLSLALFGARKV</sequence>
<evidence type="ECO:0000256" key="2">
    <source>
        <dbReference type="ARBA" id="ARBA00010289"/>
    </source>
</evidence>
<evidence type="ECO:0000256" key="4">
    <source>
        <dbReference type="ARBA" id="ARBA00019622"/>
    </source>
</evidence>
<dbReference type="PANTHER" id="PTHR46567:SF1">
    <property type="entry name" value="MEDIATOR OF RNA POLYMERASE II TRANSCRIPTION SUBUNIT 12"/>
    <property type="match status" value="1"/>
</dbReference>
<evidence type="ECO:0000256" key="5">
    <source>
        <dbReference type="ARBA" id="ARBA00022491"/>
    </source>
</evidence>
<keyword evidence="8" id="KW-0804">Transcription</keyword>
<keyword evidence="9" id="KW-0539">Nucleus</keyword>
<dbReference type="InterPro" id="IPR057344">
    <property type="entry name" value="ARM_SRB8"/>
</dbReference>
<dbReference type="Proteomes" id="UP001296104">
    <property type="component" value="Unassembled WGS sequence"/>
</dbReference>
<accession>A0AAI8W237</accession>
<evidence type="ECO:0000256" key="3">
    <source>
        <dbReference type="ARBA" id="ARBA00011629"/>
    </source>
</evidence>
<dbReference type="PANTHER" id="PTHR46567">
    <property type="entry name" value="MEDIATOR OF RNA POLYMERASE II TRANSCRIPTION SUBUNIT 12"/>
    <property type="match status" value="1"/>
</dbReference>
<evidence type="ECO:0000313" key="14">
    <source>
        <dbReference type="EMBL" id="CAK3785023.1"/>
    </source>
</evidence>
<feature type="compositionally biased region" description="Low complexity" evidence="12">
    <location>
        <begin position="1363"/>
        <end position="1385"/>
    </location>
</feature>
<keyword evidence="6" id="KW-0805">Transcription regulation</keyword>
<protein>
    <recommendedName>
        <fullName evidence="4">Mediator of RNA polymerase II transcription subunit 12</fullName>
    </recommendedName>
    <alternativeName>
        <fullName evidence="11">Mediator complex subunit 12</fullName>
    </alternativeName>
</protein>
<gene>
    <name evidence="14" type="ORF">LECACI_7A000621</name>
</gene>
<feature type="region of interest" description="Disordered" evidence="12">
    <location>
        <begin position="1357"/>
        <end position="1397"/>
    </location>
</feature>
<comment type="subcellular location">
    <subcellularLocation>
        <location evidence="1">Nucleus</location>
    </subcellularLocation>
</comment>
<dbReference type="SMART" id="SM01281">
    <property type="entry name" value="Med12"/>
    <property type="match status" value="1"/>
</dbReference>
<evidence type="ECO:0000256" key="6">
    <source>
        <dbReference type="ARBA" id="ARBA00023015"/>
    </source>
</evidence>
<dbReference type="GO" id="GO:0006357">
    <property type="term" value="P:regulation of transcription by RNA polymerase II"/>
    <property type="evidence" value="ECO:0007669"/>
    <property type="project" value="InterPro"/>
</dbReference>
<dbReference type="Pfam" id="PF25326">
    <property type="entry name" value="ARM_SRB8"/>
    <property type="match status" value="1"/>
</dbReference>
<evidence type="ECO:0000256" key="7">
    <source>
        <dbReference type="ARBA" id="ARBA00023159"/>
    </source>
</evidence>
<reference evidence="14" key="1">
    <citation type="submission" date="2023-11" db="EMBL/GenBank/DDBJ databases">
        <authorList>
            <person name="Alioto T."/>
            <person name="Alioto T."/>
            <person name="Gomez Garrido J."/>
        </authorList>
    </citation>
    <scope>NUCLEOTIDE SEQUENCE</scope>
</reference>
<dbReference type="EMBL" id="CAVMBE010000002">
    <property type="protein sequence ID" value="CAK3785023.1"/>
    <property type="molecule type" value="Genomic_DNA"/>
</dbReference>
<evidence type="ECO:0000256" key="11">
    <source>
        <dbReference type="ARBA" id="ARBA00032010"/>
    </source>
</evidence>
<comment type="function">
    <text evidence="10">Component of the SRB8-11 complex. The SRB8-11 complex is a regulatory module of the Mediator complex which is itself involved in regulation of basal and activated RNA polymerase II-dependent transcription. The SRB8-11 complex may be involved in the transcriptional repression of a subset of genes regulated by Mediator. It may inhibit the association of the Mediator complex with RNA polymerase II to form the holoenzyme complex.</text>
</comment>
<comment type="caution">
    <text evidence="14">The sequence shown here is derived from an EMBL/GenBank/DDBJ whole genome shotgun (WGS) entry which is preliminary data.</text>
</comment>
<evidence type="ECO:0000259" key="13">
    <source>
        <dbReference type="SMART" id="SM01281"/>
    </source>
</evidence>
<evidence type="ECO:0000256" key="9">
    <source>
        <dbReference type="ARBA" id="ARBA00023242"/>
    </source>
</evidence>
<keyword evidence="15" id="KW-1185">Reference proteome</keyword>
<proteinExistence type="inferred from homology"/>
<evidence type="ECO:0000256" key="8">
    <source>
        <dbReference type="ARBA" id="ARBA00023163"/>
    </source>
</evidence>
<feature type="region of interest" description="Disordered" evidence="12">
    <location>
        <begin position="1"/>
        <end position="155"/>
    </location>
</feature>
<comment type="subunit">
    <text evidence="3">Component of the SRB8-11 complex, which itself associates with the Mediator complex.</text>
</comment>
<dbReference type="GO" id="GO:0016592">
    <property type="term" value="C:mediator complex"/>
    <property type="evidence" value="ECO:0007669"/>
    <property type="project" value="InterPro"/>
</dbReference>
<evidence type="ECO:0000256" key="10">
    <source>
        <dbReference type="ARBA" id="ARBA00025661"/>
    </source>
</evidence>
<comment type="similarity">
    <text evidence="2">Belongs to the Mediator complex subunit 12 family.</text>
</comment>
<name>A0AAI8W237_9PEZI</name>
<dbReference type="InterPro" id="IPR019035">
    <property type="entry name" value="Mediator_Med12"/>
</dbReference>
<dbReference type="Pfam" id="PF09497">
    <property type="entry name" value="Med12"/>
    <property type="match status" value="1"/>
</dbReference>
<evidence type="ECO:0000313" key="15">
    <source>
        <dbReference type="Proteomes" id="UP001296104"/>
    </source>
</evidence>
<keyword evidence="7" id="KW-0010">Activator</keyword>
<dbReference type="GO" id="GO:0003712">
    <property type="term" value="F:transcription coregulator activity"/>
    <property type="evidence" value="ECO:0007669"/>
    <property type="project" value="InterPro"/>
</dbReference>
<organism evidence="14 15">
    <name type="scientific">Lecanosticta acicola</name>
    <dbReference type="NCBI Taxonomy" id="111012"/>
    <lineage>
        <taxon>Eukaryota</taxon>
        <taxon>Fungi</taxon>
        <taxon>Dikarya</taxon>
        <taxon>Ascomycota</taxon>
        <taxon>Pezizomycotina</taxon>
        <taxon>Dothideomycetes</taxon>
        <taxon>Dothideomycetidae</taxon>
        <taxon>Mycosphaerellales</taxon>
        <taxon>Mycosphaerellaceae</taxon>
        <taxon>Lecanosticta</taxon>
    </lineage>
</organism>
<keyword evidence="5" id="KW-0678">Repressor</keyword>
<evidence type="ECO:0000256" key="1">
    <source>
        <dbReference type="ARBA" id="ARBA00004123"/>
    </source>
</evidence>
<feature type="compositionally biased region" description="Basic and acidic residues" evidence="12">
    <location>
        <begin position="108"/>
        <end position="122"/>
    </location>
</feature>
<feature type="domain" description="Mediator complex subunit Med12" evidence="13">
    <location>
        <begin position="261"/>
        <end position="324"/>
    </location>
</feature>
<feature type="compositionally biased region" description="Polar residues" evidence="12">
    <location>
        <begin position="37"/>
        <end position="53"/>
    </location>
</feature>